<dbReference type="NCBIfam" id="NF003670">
    <property type="entry name" value="PRK05293.1"/>
    <property type="match status" value="1"/>
</dbReference>
<dbReference type="InterPro" id="IPR029044">
    <property type="entry name" value="Nucleotide-diphossugar_trans"/>
</dbReference>
<dbReference type="InterPro" id="IPR005835">
    <property type="entry name" value="NTP_transferase_dom"/>
</dbReference>
<dbReference type="Pfam" id="PF24894">
    <property type="entry name" value="Hexapep_GlmU"/>
    <property type="match status" value="1"/>
</dbReference>
<evidence type="ECO:0000313" key="12">
    <source>
        <dbReference type="EMBL" id="TWE01243.1"/>
    </source>
</evidence>
<proteinExistence type="inferred from homology"/>
<keyword evidence="6 9" id="KW-0067">ATP-binding</keyword>
<comment type="function">
    <text evidence="9">Involved in the biosynthesis of ADP-glucose, a building block required for the elongation reactions to produce glycogen. Catalyzes the reaction between ATP and alpha-D-glucose 1-phosphate (G1P) to produce pyrophosphate and ADP-Glc.</text>
</comment>
<keyword evidence="4 9" id="KW-0548">Nucleotidyltransferase</keyword>
<feature type="domain" description="Nucleotidyl transferase" evidence="10">
    <location>
        <begin position="8"/>
        <end position="261"/>
    </location>
</feature>
<evidence type="ECO:0000256" key="3">
    <source>
        <dbReference type="ARBA" id="ARBA00022679"/>
    </source>
</evidence>
<dbReference type="GO" id="GO:0008878">
    <property type="term" value="F:glucose-1-phosphate adenylyltransferase activity"/>
    <property type="evidence" value="ECO:0007669"/>
    <property type="project" value="UniProtKB-UniRule"/>
</dbReference>
<dbReference type="HAMAP" id="MF_00624">
    <property type="entry name" value="GlgC"/>
    <property type="match status" value="1"/>
</dbReference>
<dbReference type="Pfam" id="PF00483">
    <property type="entry name" value="NTP_transferase"/>
    <property type="match status" value="1"/>
</dbReference>
<feature type="binding site" evidence="9">
    <location>
        <begin position="181"/>
        <end position="182"/>
    </location>
    <ligand>
        <name>alpha-D-glucose 1-phosphate</name>
        <dbReference type="ChEBI" id="CHEBI:58601"/>
    </ligand>
</feature>
<dbReference type="PROSITE" id="PS00808">
    <property type="entry name" value="ADP_GLC_PYROPHOSPH_1"/>
    <property type="match status" value="1"/>
</dbReference>
<organism evidence="12 13">
    <name type="scientific">Neobacillus bataviensis</name>
    <dbReference type="NCBI Taxonomy" id="220685"/>
    <lineage>
        <taxon>Bacteria</taxon>
        <taxon>Bacillati</taxon>
        <taxon>Bacillota</taxon>
        <taxon>Bacilli</taxon>
        <taxon>Bacillales</taxon>
        <taxon>Bacillaceae</taxon>
        <taxon>Neobacillus</taxon>
    </lineage>
</organism>
<dbReference type="GO" id="GO:0005978">
    <property type="term" value="P:glycogen biosynthetic process"/>
    <property type="evidence" value="ECO:0007669"/>
    <property type="project" value="UniProtKB-UniRule"/>
</dbReference>
<keyword evidence="8 9" id="KW-0119">Carbohydrate metabolism</keyword>
<dbReference type="InterPro" id="IPR023049">
    <property type="entry name" value="GlgC_bac"/>
</dbReference>
<feature type="site" description="Could play a key role in the communication between the regulatory and the substrate sites" evidence="9">
    <location>
        <position position="60"/>
    </location>
</feature>
<reference evidence="12 13" key="1">
    <citation type="submission" date="2019-06" db="EMBL/GenBank/DDBJ databases">
        <title>Sorghum-associated microbial communities from plants grown in Nebraska, USA.</title>
        <authorList>
            <person name="Schachtman D."/>
        </authorList>
    </citation>
    <scope>NUCLEOTIDE SEQUENCE [LARGE SCALE GENOMIC DNA]</scope>
    <source>
        <strain evidence="12 13">2482</strain>
    </source>
</reference>
<dbReference type="UniPathway" id="UPA00164"/>
<keyword evidence="7 9" id="KW-0320">Glycogen biosynthesis</keyword>
<dbReference type="Gene3D" id="2.160.10.10">
    <property type="entry name" value="Hexapeptide repeat proteins"/>
    <property type="match status" value="1"/>
</dbReference>
<protein>
    <recommendedName>
        <fullName evidence="9">Glucose-1-phosphate adenylyltransferase</fullName>
        <ecNumber evidence="9">2.7.7.27</ecNumber>
    </recommendedName>
    <alternativeName>
        <fullName evidence="9">ADP-glucose pyrophosphorylase</fullName>
        <shortName evidence="9">ADPGlc PPase</shortName>
    </alternativeName>
    <alternativeName>
        <fullName evidence="9">ADP-glucose synthase</fullName>
    </alternativeName>
</protein>
<dbReference type="Proteomes" id="UP000319671">
    <property type="component" value="Unassembled WGS sequence"/>
</dbReference>
<evidence type="ECO:0000256" key="9">
    <source>
        <dbReference type="HAMAP-Rule" id="MF_00624"/>
    </source>
</evidence>
<dbReference type="Gene3D" id="3.90.550.10">
    <property type="entry name" value="Spore Coat Polysaccharide Biosynthesis Protein SpsA, Chain A"/>
    <property type="match status" value="1"/>
</dbReference>
<evidence type="ECO:0000259" key="11">
    <source>
        <dbReference type="Pfam" id="PF24894"/>
    </source>
</evidence>
<dbReference type="CDD" id="cd04651">
    <property type="entry name" value="LbH_G1P_AT_C"/>
    <property type="match status" value="1"/>
</dbReference>
<dbReference type="CDD" id="cd02508">
    <property type="entry name" value="ADP_Glucose_PP"/>
    <property type="match status" value="1"/>
</dbReference>
<evidence type="ECO:0000256" key="1">
    <source>
        <dbReference type="ARBA" id="ARBA00010443"/>
    </source>
</evidence>
<dbReference type="PROSITE" id="PS00809">
    <property type="entry name" value="ADP_GLC_PYROPHOSPH_2"/>
    <property type="match status" value="1"/>
</dbReference>
<dbReference type="InterPro" id="IPR011004">
    <property type="entry name" value="Trimer_LpxA-like_sf"/>
</dbReference>
<feature type="domain" description="Glucose-1-phosphate adenylyltransferase/Bifunctional protein GlmU-like C-terminal hexapeptide" evidence="11">
    <location>
        <begin position="291"/>
        <end position="364"/>
    </location>
</feature>
<comment type="pathway">
    <text evidence="9">Glycan biosynthesis; glycogen biosynthesis.</text>
</comment>
<evidence type="ECO:0000256" key="7">
    <source>
        <dbReference type="ARBA" id="ARBA00023056"/>
    </source>
</evidence>
<keyword evidence="13" id="KW-1185">Reference proteome</keyword>
<comment type="subunit">
    <text evidence="9">Homotetramer.</text>
</comment>
<gene>
    <name evidence="9" type="primary">glgC</name>
    <name evidence="12" type="ORF">FB550_106301</name>
</gene>
<evidence type="ECO:0000259" key="10">
    <source>
        <dbReference type="Pfam" id="PF00483"/>
    </source>
</evidence>
<dbReference type="RefSeq" id="WP_144565930.1">
    <property type="nucleotide sequence ID" value="NZ_VIVN01000006.1"/>
</dbReference>
<dbReference type="GO" id="GO:0005524">
    <property type="term" value="F:ATP binding"/>
    <property type="evidence" value="ECO:0007669"/>
    <property type="project" value="UniProtKB-KW"/>
</dbReference>
<accession>A0A561DD22</accession>
<keyword evidence="5 9" id="KW-0547">Nucleotide-binding</keyword>
<evidence type="ECO:0000256" key="5">
    <source>
        <dbReference type="ARBA" id="ARBA00022741"/>
    </source>
</evidence>
<dbReference type="InterPro" id="IPR011831">
    <property type="entry name" value="ADP-Glc_PPase"/>
</dbReference>
<evidence type="ECO:0000256" key="6">
    <source>
        <dbReference type="ARBA" id="ARBA00022840"/>
    </source>
</evidence>
<dbReference type="SUPFAM" id="SSF51161">
    <property type="entry name" value="Trimeric LpxA-like enzymes"/>
    <property type="match status" value="1"/>
</dbReference>
<keyword evidence="3 9" id="KW-0808">Transferase</keyword>
<comment type="similarity">
    <text evidence="1 9">Belongs to the bacterial/plant glucose-1-phosphate adenylyltransferase family.</text>
</comment>
<evidence type="ECO:0000256" key="8">
    <source>
        <dbReference type="ARBA" id="ARBA00023277"/>
    </source>
</evidence>
<dbReference type="InterPro" id="IPR056818">
    <property type="entry name" value="GlmU/GlgC-like_hexapep"/>
</dbReference>
<dbReference type="SUPFAM" id="SSF53448">
    <property type="entry name" value="Nucleotide-diphospho-sugar transferases"/>
    <property type="match status" value="1"/>
</dbReference>
<comment type="caution">
    <text evidence="12">The sequence shown here is derived from an EMBL/GenBank/DDBJ whole genome shotgun (WGS) entry which is preliminary data.</text>
</comment>
<dbReference type="EMBL" id="VIVN01000006">
    <property type="protein sequence ID" value="TWE01243.1"/>
    <property type="molecule type" value="Genomic_DNA"/>
</dbReference>
<sequence>MTKKQCIAMLLAGGRGSRLKELTKYIAKPAVPFGGKYRIIDFTLSNCSNSGIDTVGVLTQYQPHTLQNYIGDGKHWDLNRKNGGVTILPPYQCESGERWYEGTAHAIYQNLRYIENYNPEHVLIISGDHIYKMDYSKMLEQHIKTSADATISVINVPWNEANRFGIMNINPDSKEILDFEEKPENPKSNLASMGIYIFKWKLLKKYLENEEKNPLSSKDFGKDIIPAMINDNRKLQAYCFKGYWKDVGTIDSLWEANMDLLSFKSNPILQNEDWSIYTHETSQPPTYLDGKASAHQSLVSEGCKVFGKVENSVLFYGVTVGNGAVIKDSVILPNAIIGENAVINRAIVGMGTVIEANVKVGENQPFSEITLIGDNQTIQKDIKDIDEKVKVKAV</sequence>
<dbReference type="PROSITE" id="PS00810">
    <property type="entry name" value="ADP_GLC_PYROPHOSPH_3"/>
    <property type="match status" value="1"/>
</dbReference>
<evidence type="ECO:0000313" key="13">
    <source>
        <dbReference type="Proteomes" id="UP000319671"/>
    </source>
</evidence>
<name>A0A561DD22_9BACI</name>
<feature type="binding site" evidence="9">
    <location>
        <position position="165"/>
    </location>
    <ligand>
        <name>alpha-D-glucose 1-phosphate</name>
        <dbReference type="ChEBI" id="CHEBI:58601"/>
    </ligand>
</feature>
<evidence type="ECO:0000256" key="2">
    <source>
        <dbReference type="ARBA" id="ARBA00022600"/>
    </source>
</evidence>
<dbReference type="PANTHER" id="PTHR43523">
    <property type="entry name" value="GLUCOSE-1-PHOSPHATE ADENYLYLTRANSFERASE-RELATED"/>
    <property type="match status" value="1"/>
</dbReference>
<dbReference type="AlphaFoldDB" id="A0A561DD22"/>
<dbReference type="NCBIfam" id="TIGR02091">
    <property type="entry name" value="glgC"/>
    <property type="match status" value="1"/>
</dbReference>
<dbReference type="PANTHER" id="PTHR43523:SF2">
    <property type="entry name" value="GLUCOSE-1-PHOSPHATE ADENYLYLTRANSFERASE"/>
    <property type="match status" value="1"/>
</dbReference>
<keyword evidence="2 9" id="KW-0321">Glycogen metabolism</keyword>
<comment type="catalytic activity">
    <reaction evidence="9">
        <text>alpha-D-glucose 1-phosphate + ATP + H(+) = ADP-alpha-D-glucose + diphosphate</text>
        <dbReference type="Rhea" id="RHEA:12120"/>
        <dbReference type="ChEBI" id="CHEBI:15378"/>
        <dbReference type="ChEBI" id="CHEBI:30616"/>
        <dbReference type="ChEBI" id="CHEBI:33019"/>
        <dbReference type="ChEBI" id="CHEBI:57498"/>
        <dbReference type="ChEBI" id="CHEBI:58601"/>
        <dbReference type="EC" id="2.7.7.27"/>
    </reaction>
</comment>
<feature type="binding site" evidence="9">
    <location>
        <position position="100"/>
    </location>
    <ligand>
        <name>alpha-D-glucose 1-phosphate</name>
        <dbReference type="ChEBI" id="CHEBI:58601"/>
    </ligand>
</feature>
<feature type="binding site" evidence="9">
    <location>
        <position position="192"/>
    </location>
    <ligand>
        <name>alpha-D-glucose 1-phosphate</name>
        <dbReference type="ChEBI" id="CHEBI:58601"/>
    </ligand>
</feature>
<dbReference type="InterPro" id="IPR005836">
    <property type="entry name" value="ADP_Glu_pyroP_CS"/>
</dbReference>
<evidence type="ECO:0000256" key="4">
    <source>
        <dbReference type="ARBA" id="ARBA00022695"/>
    </source>
</evidence>
<dbReference type="EC" id="2.7.7.27" evidence="9"/>
<feature type="site" description="Could play a key role in the communication between the regulatory and the substrate sites" evidence="9">
    <location>
        <position position="99"/>
    </location>
</feature>